<dbReference type="PANTHER" id="PTHR30040">
    <property type="entry name" value="THIAMINE BIOSYNTHESIS LIPOPROTEIN APBE"/>
    <property type="match status" value="1"/>
</dbReference>
<organism evidence="14 15">
    <name type="scientific">Litchfieldella rifensis</name>
    <dbReference type="NCBI Taxonomy" id="762643"/>
    <lineage>
        <taxon>Bacteria</taxon>
        <taxon>Pseudomonadati</taxon>
        <taxon>Pseudomonadota</taxon>
        <taxon>Gammaproteobacteria</taxon>
        <taxon>Oceanospirillales</taxon>
        <taxon>Halomonadaceae</taxon>
        <taxon>Litchfieldella</taxon>
    </lineage>
</organism>
<evidence type="ECO:0000256" key="9">
    <source>
        <dbReference type="ARBA" id="ARBA00022842"/>
    </source>
</evidence>
<dbReference type="PANTHER" id="PTHR30040:SF2">
    <property type="entry name" value="FAD:PROTEIN FMN TRANSFERASE"/>
    <property type="match status" value="1"/>
</dbReference>
<keyword evidence="8 12" id="KW-0274">FAD</keyword>
<dbReference type="Pfam" id="PF02424">
    <property type="entry name" value="ApbE"/>
    <property type="match status" value="1"/>
</dbReference>
<comment type="function">
    <text evidence="13">Flavin transferase that catalyzes the transfer of the FMN moiety of FAD and its covalent binding to the hydroxyl group of a threonine residue in a target flavoprotein.</text>
</comment>
<keyword evidence="15" id="KW-1185">Reference proteome</keyword>
<feature type="signal peptide" evidence="13">
    <location>
        <begin position="1"/>
        <end position="22"/>
    </location>
</feature>
<dbReference type="PROSITE" id="PS51257">
    <property type="entry name" value="PROKAR_LIPOPROTEIN"/>
    <property type="match status" value="1"/>
</dbReference>
<feature type="chain" id="PRO_5044983661" description="FAD:protein FMN transferase" evidence="13">
    <location>
        <begin position="23"/>
        <end position="368"/>
    </location>
</feature>
<comment type="catalytic activity">
    <reaction evidence="11 12 13">
        <text>L-threonyl-[protein] + FAD = FMN-L-threonyl-[protein] + AMP + H(+)</text>
        <dbReference type="Rhea" id="RHEA:36847"/>
        <dbReference type="Rhea" id="RHEA-COMP:11060"/>
        <dbReference type="Rhea" id="RHEA-COMP:11061"/>
        <dbReference type="ChEBI" id="CHEBI:15378"/>
        <dbReference type="ChEBI" id="CHEBI:30013"/>
        <dbReference type="ChEBI" id="CHEBI:57692"/>
        <dbReference type="ChEBI" id="CHEBI:74257"/>
        <dbReference type="ChEBI" id="CHEBI:456215"/>
        <dbReference type="EC" id="2.7.1.180"/>
    </reaction>
</comment>
<evidence type="ECO:0000256" key="2">
    <source>
        <dbReference type="ARBA" id="ARBA00008282"/>
    </source>
</evidence>
<dbReference type="SUPFAM" id="SSF143631">
    <property type="entry name" value="ApbE-like"/>
    <property type="match status" value="1"/>
</dbReference>
<comment type="cofactor">
    <cofactor evidence="1 13">
        <name>Mg(2+)</name>
        <dbReference type="ChEBI" id="CHEBI:18420"/>
    </cofactor>
</comment>
<accession>A0ABV7LNX5</accession>
<evidence type="ECO:0000256" key="4">
    <source>
        <dbReference type="ARBA" id="ARBA00016337"/>
    </source>
</evidence>
<dbReference type="GO" id="GO:0016740">
    <property type="term" value="F:transferase activity"/>
    <property type="evidence" value="ECO:0007669"/>
    <property type="project" value="UniProtKB-KW"/>
</dbReference>
<name>A0ABV7LNX5_9GAMM</name>
<evidence type="ECO:0000256" key="8">
    <source>
        <dbReference type="ARBA" id="ARBA00022827"/>
    </source>
</evidence>
<evidence type="ECO:0000256" key="1">
    <source>
        <dbReference type="ARBA" id="ARBA00001946"/>
    </source>
</evidence>
<evidence type="ECO:0000313" key="15">
    <source>
        <dbReference type="Proteomes" id="UP001595579"/>
    </source>
</evidence>
<comment type="subcellular location">
    <subcellularLocation>
        <location evidence="13">Cell inner membrane</location>
        <topology evidence="13">Lipid-anchor</topology>
        <orientation evidence="13">Periplasmic side</orientation>
    </subcellularLocation>
</comment>
<evidence type="ECO:0000256" key="12">
    <source>
        <dbReference type="PIRNR" id="PIRNR006268"/>
    </source>
</evidence>
<dbReference type="EC" id="2.7.1.180" evidence="3 12"/>
<keyword evidence="13" id="KW-1003">Cell membrane</keyword>
<sequence>MITLRSLSAWAMLALLALLAGCSDSDPELDSPVRMEGDIFGTFYQVTIAEPLTRERASTLEAGFGQVLEEVDASMSTYREDSELMAFNEAPIGEWQPLSGELIEVLAISQAVSRASGGAFDITVGGLVNLWSFGPEARPREIPGAAELKARLAEVGHGKLELDVEKRRARRLSDIFVDLSGVAKGYATDKVAAYLDAQGIEHYLINIGGELIVRGYRDGDESPWRIGVEVPDGRRRVAQHILPLHDISVATSGDYRNYFEEDGQRFSHTIDPRTGYPVRHSLASVTVVHESNAWADAWATALLVMGPEKAMALARERDLRILTLVRDGEGWASQASPAFVDFFGKAALAETGIALPDDETNSDRYKES</sequence>
<comment type="caution">
    <text evidence="14">The sequence shown here is derived from an EMBL/GenBank/DDBJ whole genome shotgun (WGS) entry which is preliminary data.</text>
</comment>
<dbReference type="Proteomes" id="UP001595579">
    <property type="component" value="Unassembled WGS sequence"/>
</dbReference>
<evidence type="ECO:0000313" key="14">
    <source>
        <dbReference type="EMBL" id="MFC3283906.1"/>
    </source>
</evidence>
<gene>
    <name evidence="14" type="ORF">ACFOEV_09825</name>
</gene>
<evidence type="ECO:0000256" key="10">
    <source>
        <dbReference type="ARBA" id="ARBA00031306"/>
    </source>
</evidence>
<keyword evidence="7 12" id="KW-0479">Metal-binding</keyword>
<dbReference type="EMBL" id="JBHRUG010000019">
    <property type="protein sequence ID" value="MFC3283906.1"/>
    <property type="molecule type" value="Genomic_DNA"/>
</dbReference>
<evidence type="ECO:0000256" key="11">
    <source>
        <dbReference type="ARBA" id="ARBA00048540"/>
    </source>
</evidence>
<dbReference type="Gene3D" id="3.10.520.10">
    <property type="entry name" value="ApbE-like domains"/>
    <property type="match status" value="1"/>
</dbReference>
<evidence type="ECO:0000256" key="13">
    <source>
        <dbReference type="RuleBase" id="RU363002"/>
    </source>
</evidence>
<keyword evidence="13" id="KW-0449">Lipoprotein</keyword>
<keyword evidence="6 12" id="KW-0808">Transferase</keyword>
<evidence type="ECO:0000256" key="6">
    <source>
        <dbReference type="ARBA" id="ARBA00022679"/>
    </source>
</evidence>
<evidence type="ECO:0000256" key="3">
    <source>
        <dbReference type="ARBA" id="ARBA00011955"/>
    </source>
</evidence>
<evidence type="ECO:0000256" key="5">
    <source>
        <dbReference type="ARBA" id="ARBA00022630"/>
    </source>
</evidence>
<protein>
    <recommendedName>
        <fullName evidence="4 12">FAD:protein FMN transferase</fullName>
        <ecNumber evidence="3 12">2.7.1.180</ecNumber>
    </recommendedName>
    <alternativeName>
        <fullName evidence="10 12">Flavin transferase</fullName>
    </alternativeName>
</protein>
<keyword evidence="13" id="KW-0997">Cell inner membrane</keyword>
<keyword evidence="13" id="KW-0732">Signal</keyword>
<dbReference type="RefSeq" id="WP_386773362.1">
    <property type="nucleotide sequence ID" value="NZ_JBHRUG010000019.1"/>
</dbReference>
<dbReference type="InterPro" id="IPR024932">
    <property type="entry name" value="ApbE"/>
</dbReference>
<reference evidence="15" key="1">
    <citation type="journal article" date="2019" name="Int. J. Syst. Evol. Microbiol.">
        <title>The Global Catalogue of Microorganisms (GCM) 10K type strain sequencing project: providing services to taxonomists for standard genome sequencing and annotation.</title>
        <authorList>
            <consortium name="The Broad Institute Genomics Platform"/>
            <consortium name="The Broad Institute Genome Sequencing Center for Infectious Disease"/>
            <person name="Wu L."/>
            <person name="Ma J."/>
        </authorList>
    </citation>
    <scope>NUCLEOTIDE SEQUENCE [LARGE SCALE GENOMIC DNA]</scope>
    <source>
        <strain evidence="15">CECT 7698</strain>
    </source>
</reference>
<dbReference type="PIRSF" id="PIRSF006268">
    <property type="entry name" value="ApbE"/>
    <property type="match status" value="1"/>
</dbReference>
<comment type="similarity">
    <text evidence="2 12 13">Belongs to the ApbE family.</text>
</comment>
<keyword evidence="5 12" id="KW-0285">Flavoprotein</keyword>
<dbReference type="InterPro" id="IPR003374">
    <property type="entry name" value="ApbE-like_sf"/>
</dbReference>
<keyword evidence="9 12" id="KW-0460">Magnesium</keyword>
<proteinExistence type="inferred from homology"/>
<evidence type="ECO:0000256" key="7">
    <source>
        <dbReference type="ARBA" id="ARBA00022723"/>
    </source>
</evidence>
<keyword evidence="13" id="KW-0472">Membrane</keyword>